<dbReference type="InterPro" id="IPR003591">
    <property type="entry name" value="Leu-rich_rpt_typical-subtyp"/>
</dbReference>
<evidence type="ECO:0000256" key="2">
    <source>
        <dbReference type="ARBA" id="ARBA00022737"/>
    </source>
</evidence>
<dbReference type="SMART" id="SM00365">
    <property type="entry name" value="LRR_SD22"/>
    <property type="match status" value="4"/>
</dbReference>
<evidence type="ECO:0000256" key="1">
    <source>
        <dbReference type="ARBA" id="ARBA00022614"/>
    </source>
</evidence>
<dbReference type="PROSITE" id="PS51450">
    <property type="entry name" value="LRR"/>
    <property type="match status" value="4"/>
</dbReference>
<dbReference type="EMBL" id="JABCRI010000002">
    <property type="protein sequence ID" value="KAF8411444.1"/>
    <property type="molecule type" value="Genomic_DNA"/>
</dbReference>
<dbReference type="SUPFAM" id="SSF52075">
    <property type="entry name" value="Outer arm dynein light chain 1"/>
    <property type="match status" value="1"/>
</dbReference>
<keyword evidence="6" id="KW-1185">Reference proteome</keyword>
<dbReference type="FunFam" id="3.80.10.10:FF:000320">
    <property type="entry name" value="Protein phosphatase 1 regulatory subunit pprA"/>
    <property type="match status" value="1"/>
</dbReference>
<dbReference type="PANTHER" id="PTHR15454">
    <property type="entry name" value="NISCHARIN RELATED"/>
    <property type="match status" value="1"/>
</dbReference>
<dbReference type="InterPro" id="IPR036691">
    <property type="entry name" value="Endo/exonu/phosph_ase_sf"/>
</dbReference>
<dbReference type="PANTHER" id="PTHR15454:SF37">
    <property type="entry name" value="OUTER ARM DYNEIN LIGHT CHAIN 1 PROTEIN"/>
    <property type="match status" value="1"/>
</dbReference>
<dbReference type="InterPro" id="IPR001611">
    <property type="entry name" value="Leu-rich_rpt"/>
</dbReference>
<evidence type="ECO:0000256" key="4">
    <source>
        <dbReference type="SAM" id="MobiDB-lite"/>
    </source>
</evidence>
<dbReference type="AlphaFoldDB" id="A0A834ZPR3"/>
<protein>
    <submittedName>
        <fullName evidence="5">Uncharacterized protein</fullName>
    </submittedName>
</protein>
<sequence length="1206" mass="135296">MGGKLWLFWKENTAFDVVCKTNQMITGWFSFSDLKLLVTFIYAKCNQVERRELWQSLEDLNIGVCLWLVAGDFNIIRNDDERIGGHPRAISAMAEFNNCLESCGLLDLPCIGGRVSWCNGQEGSSRSWAKLDRVINNSGFSNIFSEAWYEYLPRKSSDHCPMVLRLRRDLSRYGPSVFRFQNMWCEHDSFRECVETVWRAPVQGSGLVKLAAKLKKLKVALSTWNKSVFGRVEVHLKELEGRLEGLERQLQDGFSTELEADYLATKIELEAWEHKEELRLAQIAKKAWMVDGDKNSKFFHAVVNQRRKNNFISSMTLVDGTILSTPEQVHQGAVCYFQEILSGAEVSEVADLSPLLDKVIADEDNFFLCNEPTELEVKEALLSIPKHSSPGPDGFGSGFFSSCWELVKDDVVEAAKEFFSGVPLPRFYTSSYIVLIPKAKYVKKGHVALASDNGSRFWKSVMGVLPEVLENVRLMVKEGKGSFWYDRWLSSGPLSLHPNVDITPSLCIKDLWVENSWDRDKLVELVGSVKTEEIVQTIAAGRNGEDVLVWMPSKDGKFSSASAWDRIRVRAPQAPEMKWIWHGIQLASKCDCCVFGQGESQDHVLSSSEFAGKVWALAEEALGISVVPHSWWSRVFQWWSYAKNSTTRGTLIGILPCVITWRLWLRRCKARMEGIQETVEGVWLAVKACLRNISGCMKNHGEVSSVDMAMLAALEGEKESSDFVHYNKGLGTLQVKPEHPAKSSETDEFNSTSFSTVSVPFGVQGKSTCKVKVVSSENLNGAEATEVGHEDEDGHDENSSIKKDFSDSDLQAQVLPSKSRRLWWKLFMIWSHKNMNKPWKVKSRPLPIIHTSNQQGTRYSSDTLEPNRAMEQFPGSFLRGSRNKSRIINNNQNWSQNQWVASSSESSSLSRVDEGVNSLESQPHLPINDEDKTGGSSSRSKTHMTQHSNFNLSAEFLQANSVIQSLSSASTAAHIKGMGLKVIPTISRFSSLRSIDLSGNFIVHITVGSLPRRLHTLNLSRNKIVAIEGLRELSRLRVLNLSYNRIFRIGRGLSNCMLIKELYLAGNKISDVEGVHRLLKLTVLDLSFNKITTAKSLSQLAANYNSLLALNLLGNPIQRNICDVQLRKTVSGILPQLAYLNKQPINPRITREVAMNSVTKAALGNNINGWSSHRKKVLKQVGQGPSSFYSGHRNSTVSGGQIKKPW</sequence>
<reference evidence="5 6" key="1">
    <citation type="submission" date="2020-04" db="EMBL/GenBank/DDBJ databases">
        <title>Plant Genome Project.</title>
        <authorList>
            <person name="Zhang R.-G."/>
        </authorList>
    </citation>
    <scope>NUCLEOTIDE SEQUENCE [LARGE SCALE GENOMIC DNA]</scope>
    <source>
        <strain evidence="5">YNK0</strain>
        <tissue evidence="5">Leaf</tissue>
    </source>
</reference>
<dbReference type="GO" id="GO:0005737">
    <property type="term" value="C:cytoplasm"/>
    <property type="evidence" value="ECO:0007669"/>
    <property type="project" value="TreeGrafter"/>
</dbReference>
<dbReference type="InterPro" id="IPR032675">
    <property type="entry name" value="LRR_dom_sf"/>
</dbReference>
<proteinExistence type="predicted"/>
<accession>A0A834ZPR3</accession>
<evidence type="ECO:0000256" key="3">
    <source>
        <dbReference type="SAM" id="Coils"/>
    </source>
</evidence>
<dbReference type="SUPFAM" id="SSF56219">
    <property type="entry name" value="DNase I-like"/>
    <property type="match status" value="1"/>
</dbReference>
<comment type="caution">
    <text evidence="5">The sequence shown here is derived from an EMBL/GenBank/DDBJ whole genome shotgun (WGS) entry which is preliminary data.</text>
</comment>
<name>A0A834ZPR3_TETSI</name>
<feature type="region of interest" description="Disordered" evidence="4">
    <location>
        <begin position="781"/>
        <end position="805"/>
    </location>
</feature>
<keyword evidence="2" id="KW-0677">Repeat</keyword>
<evidence type="ECO:0000313" key="5">
    <source>
        <dbReference type="EMBL" id="KAF8411444.1"/>
    </source>
</evidence>
<dbReference type="Pfam" id="PF14580">
    <property type="entry name" value="LRR_9"/>
    <property type="match status" value="1"/>
</dbReference>
<feature type="compositionally biased region" description="Polar residues" evidence="4">
    <location>
        <begin position="934"/>
        <end position="945"/>
    </location>
</feature>
<keyword evidence="3" id="KW-0175">Coiled coil</keyword>
<feature type="region of interest" description="Disordered" evidence="4">
    <location>
        <begin position="911"/>
        <end position="945"/>
    </location>
</feature>
<dbReference type="SMART" id="SM00369">
    <property type="entry name" value="LRR_TYP"/>
    <property type="match status" value="3"/>
</dbReference>
<evidence type="ECO:0000313" key="6">
    <source>
        <dbReference type="Proteomes" id="UP000655225"/>
    </source>
</evidence>
<organism evidence="5 6">
    <name type="scientific">Tetracentron sinense</name>
    <name type="common">Spur-leaf</name>
    <dbReference type="NCBI Taxonomy" id="13715"/>
    <lineage>
        <taxon>Eukaryota</taxon>
        <taxon>Viridiplantae</taxon>
        <taxon>Streptophyta</taxon>
        <taxon>Embryophyta</taxon>
        <taxon>Tracheophyta</taxon>
        <taxon>Spermatophyta</taxon>
        <taxon>Magnoliopsida</taxon>
        <taxon>Trochodendrales</taxon>
        <taxon>Trochodendraceae</taxon>
        <taxon>Tetracentron</taxon>
    </lineage>
</organism>
<keyword evidence="1" id="KW-0433">Leucine-rich repeat</keyword>
<dbReference type="OrthoDB" id="1904536at2759"/>
<dbReference type="Gene3D" id="3.60.10.10">
    <property type="entry name" value="Endonuclease/exonuclease/phosphatase"/>
    <property type="match status" value="1"/>
</dbReference>
<dbReference type="Gene3D" id="3.80.10.10">
    <property type="entry name" value="Ribonuclease Inhibitor"/>
    <property type="match status" value="2"/>
</dbReference>
<dbReference type="Proteomes" id="UP000655225">
    <property type="component" value="Unassembled WGS sequence"/>
</dbReference>
<gene>
    <name evidence="5" type="ORF">HHK36_003995</name>
</gene>
<feature type="coiled-coil region" evidence="3">
    <location>
        <begin position="229"/>
        <end position="256"/>
    </location>
</feature>
<feature type="compositionally biased region" description="Basic and acidic residues" evidence="4">
    <location>
        <begin position="796"/>
        <end position="805"/>
    </location>
</feature>